<dbReference type="RefSeq" id="WP_143183458.1">
    <property type="nucleotide sequence ID" value="NZ_FQYR01000003.1"/>
</dbReference>
<dbReference type="EMBL" id="FQYR01000003">
    <property type="protein sequence ID" value="SHJ36268.1"/>
    <property type="molecule type" value="Genomic_DNA"/>
</dbReference>
<organism evidence="2 3">
    <name type="scientific">Rubritalea squalenifaciens DSM 18772</name>
    <dbReference type="NCBI Taxonomy" id="1123071"/>
    <lineage>
        <taxon>Bacteria</taxon>
        <taxon>Pseudomonadati</taxon>
        <taxon>Verrucomicrobiota</taxon>
        <taxon>Verrucomicrobiia</taxon>
        <taxon>Verrucomicrobiales</taxon>
        <taxon>Rubritaleaceae</taxon>
        <taxon>Rubritalea</taxon>
    </lineage>
</organism>
<feature type="signal peptide" evidence="1">
    <location>
        <begin position="1"/>
        <end position="22"/>
    </location>
</feature>
<evidence type="ECO:0000256" key="1">
    <source>
        <dbReference type="SAM" id="SignalP"/>
    </source>
</evidence>
<dbReference type="OrthoDB" id="291572at2"/>
<keyword evidence="1" id="KW-0732">Signal</keyword>
<accession>A0A1M6IPC7</accession>
<proteinExistence type="predicted"/>
<evidence type="ECO:0000313" key="2">
    <source>
        <dbReference type="EMBL" id="SHJ36268.1"/>
    </source>
</evidence>
<dbReference type="Proteomes" id="UP000184510">
    <property type="component" value="Unassembled WGS sequence"/>
</dbReference>
<sequence length="85" mass="9464">MKGFFFLLISLITALRSVSAQSIPPSDLTLSEMESVEAYVVGDQHDQLYLSVPWENSVLDGQMKGQKEDKPILLWLYFGGPLGNC</sequence>
<feature type="chain" id="PRO_5012341707" evidence="1">
    <location>
        <begin position="23"/>
        <end position="85"/>
    </location>
</feature>
<dbReference type="STRING" id="1123071.SAMN02745181_1877"/>
<evidence type="ECO:0000313" key="3">
    <source>
        <dbReference type="Proteomes" id="UP000184510"/>
    </source>
</evidence>
<protein>
    <submittedName>
        <fullName evidence="2">Uncharacterized protein</fullName>
    </submittedName>
</protein>
<dbReference type="InParanoid" id="A0A1M6IPC7"/>
<name>A0A1M6IPC7_9BACT</name>
<reference evidence="2 3" key="1">
    <citation type="submission" date="2016-11" db="EMBL/GenBank/DDBJ databases">
        <authorList>
            <person name="Jaros S."/>
            <person name="Januszkiewicz K."/>
            <person name="Wedrychowicz H."/>
        </authorList>
    </citation>
    <scope>NUCLEOTIDE SEQUENCE [LARGE SCALE GENOMIC DNA]</scope>
    <source>
        <strain evidence="2 3">DSM 18772</strain>
    </source>
</reference>
<gene>
    <name evidence="2" type="ORF">SAMN02745181_1877</name>
</gene>
<keyword evidence="3" id="KW-1185">Reference proteome</keyword>
<dbReference type="AlphaFoldDB" id="A0A1M6IPC7"/>